<dbReference type="OMA" id="STINKSW"/>
<name>A0A3Q7G1Z7_SOLLC</name>
<reference evidence="3" key="2">
    <citation type="submission" date="2019-01" db="UniProtKB">
        <authorList>
            <consortium name="EnsemblPlants"/>
        </authorList>
    </citation>
    <scope>IDENTIFICATION</scope>
    <source>
        <strain evidence="3">cv. Heinz 1706</strain>
    </source>
</reference>
<dbReference type="AlphaFoldDB" id="A0A3Q7G1Z7"/>
<feature type="coiled-coil region" evidence="1">
    <location>
        <begin position="84"/>
        <end position="111"/>
    </location>
</feature>
<dbReference type="InParanoid" id="A0A3Q7G1Z7"/>
<keyword evidence="2" id="KW-1133">Transmembrane helix</keyword>
<accession>A0A3Q7G1Z7</accession>
<dbReference type="Proteomes" id="UP000004994">
    <property type="component" value="Chromosome 4"/>
</dbReference>
<organism evidence="3">
    <name type="scientific">Solanum lycopersicum</name>
    <name type="common">Tomato</name>
    <name type="synonym">Lycopersicon esculentum</name>
    <dbReference type="NCBI Taxonomy" id="4081"/>
    <lineage>
        <taxon>Eukaryota</taxon>
        <taxon>Viridiplantae</taxon>
        <taxon>Streptophyta</taxon>
        <taxon>Embryophyta</taxon>
        <taxon>Tracheophyta</taxon>
        <taxon>Spermatophyta</taxon>
        <taxon>Magnoliopsida</taxon>
        <taxon>eudicotyledons</taxon>
        <taxon>Gunneridae</taxon>
        <taxon>Pentapetalae</taxon>
        <taxon>asterids</taxon>
        <taxon>lamiids</taxon>
        <taxon>Solanales</taxon>
        <taxon>Solanaceae</taxon>
        <taxon>Solanoideae</taxon>
        <taxon>Solaneae</taxon>
        <taxon>Solanum</taxon>
        <taxon>Solanum subgen. Lycopersicon</taxon>
    </lineage>
</organism>
<evidence type="ECO:0000256" key="1">
    <source>
        <dbReference type="SAM" id="Coils"/>
    </source>
</evidence>
<evidence type="ECO:0000256" key="2">
    <source>
        <dbReference type="SAM" id="Phobius"/>
    </source>
</evidence>
<sequence length="129" mass="14698">MTIRIYKGHQRVDMLKELSFLSDVLVCSKRLVTFVRYVVPKLAIVIFPWTVIFSPMVSLVWTRLCKGSSQGTTLHQITISTINKSRLIEKLKALEILKKIVEKEAQMMNNNAFPFQTLGSAWNPPNCAS</sequence>
<keyword evidence="2" id="KW-0472">Membrane</keyword>
<keyword evidence="1" id="KW-0175">Coiled coil</keyword>
<proteinExistence type="predicted"/>
<dbReference type="Gramene" id="Solyc04g025117.1.1">
    <property type="protein sequence ID" value="Solyc04g025117.1.1"/>
    <property type="gene ID" value="Solyc04g025117.1"/>
</dbReference>
<keyword evidence="2" id="KW-0812">Transmembrane</keyword>
<evidence type="ECO:0000313" key="4">
    <source>
        <dbReference type="Proteomes" id="UP000004994"/>
    </source>
</evidence>
<dbReference type="EnsemblPlants" id="Solyc04g025117.1.1">
    <property type="protein sequence ID" value="Solyc04g025117.1.1"/>
    <property type="gene ID" value="Solyc04g025117.1"/>
</dbReference>
<reference evidence="3" key="1">
    <citation type="journal article" date="2012" name="Nature">
        <title>The tomato genome sequence provides insights into fleshy fruit evolution.</title>
        <authorList>
            <consortium name="Tomato Genome Consortium"/>
        </authorList>
    </citation>
    <scope>NUCLEOTIDE SEQUENCE [LARGE SCALE GENOMIC DNA]</scope>
    <source>
        <strain evidence="3">cv. Heinz 1706</strain>
    </source>
</reference>
<protein>
    <submittedName>
        <fullName evidence="3">Uncharacterized protein</fullName>
    </submittedName>
</protein>
<keyword evidence="4" id="KW-1185">Reference proteome</keyword>
<feature type="transmembrane region" description="Helical" evidence="2">
    <location>
        <begin position="38"/>
        <end position="61"/>
    </location>
</feature>
<evidence type="ECO:0000313" key="3">
    <source>
        <dbReference type="EnsemblPlants" id="Solyc04g025117.1.1"/>
    </source>
</evidence>